<dbReference type="CDD" id="cd04666">
    <property type="entry name" value="NUDIX_DIPP2_like_Nudt4"/>
    <property type="match status" value="1"/>
</dbReference>
<sequence length="144" mass="16387">MTQDLARPSPSLRQVAALPVRIKAGRLETCLVTTRTTRRWTLPKGWPIKGRKDPQAARIEAKQEAGLVGKADKKPIGTYPYWKRLDTHFALVETTVYRVEVKATLKKWKEQGQREVQWVPLEEAALLVAEPGLARLLRDLTHRA</sequence>
<comment type="cofactor">
    <cofactor evidence="1">
        <name>Mg(2+)</name>
        <dbReference type="ChEBI" id="CHEBI:18420"/>
    </cofactor>
</comment>
<keyword evidence="4" id="KW-0460">Magnesium</keyword>
<evidence type="ECO:0000313" key="6">
    <source>
        <dbReference type="EMBL" id="MEW9307217.1"/>
    </source>
</evidence>
<evidence type="ECO:0000256" key="3">
    <source>
        <dbReference type="ARBA" id="ARBA00022801"/>
    </source>
</evidence>
<reference evidence="6 7" key="1">
    <citation type="submission" date="2024-07" db="EMBL/GenBank/DDBJ databases">
        <title>Description of Labrys sedimenti sp. nov., isolated from a diclofenac-degrading enrichment culture.</title>
        <authorList>
            <person name="Tancsics A."/>
            <person name="Csepanyi A."/>
        </authorList>
    </citation>
    <scope>NUCLEOTIDE SEQUENCE [LARGE SCALE GENOMIC DNA]</scope>
    <source>
        <strain evidence="6 7">LMG 23578</strain>
    </source>
</reference>
<dbReference type="EMBL" id="JBFNQD010000005">
    <property type="protein sequence ID" value="MEW9307217.1"/>
    <property type="molecule type" value="Genomic_DNA"/>
</dbReference>
<feature type="domain" description="Nudix hydrolase" evidence="5">
    <location>
        <begin position="11"/>
        <end position="141"/>
    </location>
</feature>
<evidence type="ECO:0000259" key="5">
    <source>
        <dbReference type="PROSITE" id="PS51462"/>
    </source>
</evidence>
<proteinExistence type="predicted"/>
<dbReference type="Pfam" id="PF00293">
    <property type="entry name" value="NUDIX"/>
    <property type="match status" value="1"/>
</dbReference>
<dbReference type="InterPro" id="IPR047198">
    <property type="entry name" value="DDP-like_NUDIX"/>
</dbReference>
<dbReference type="Proteomes" id="UP001555786">
    <property type="component" value="Unassembled WGS sequence"/>
</dbReference>
<keyword evidence="2" id="KW-0479">Metal-binding</keyword>
<dbReference type="PROSITE" id="PS51462">
    <property type="entry name" value="NUDIX"/>
    <property type="match status" value="1"/>
</dbReference>
<evidence type="ECO:0000256" key="1">
    <source>
        <dbReference type="ARBA" id="ARBA00001946"/>
    </source>
</evidence>
<keyword evidence="3 6" id="KW-0378">Hydrolase</keyword>
<dbReference type="InterPro" id="IPR015797">
    <property type="entry name" value="NUDIX_hydrolase-like_dom_sf"/>
</dbReference>
<keyword evidence="7" id="KW-1185">Reference proteome</keyword>
<gene>
    <name evidence="6" type="ORF">ABXS05_16815</name>
</gene>
<dbReference type="GO" id="GO:0016787">
    <property type="term" value="F:hydrolase activity"/>
    <property type="evidence" value="ECO:0007669"/>
    <property type="project" value="UniProtKB-KW"/>
</dbReference>
<dbReference type="PANTHER" id="PTHR12629">
    <property type="entry name" value="DIPHOSPHOINOSITOL POLYPHOSPHATE PHOSPHOHYDROLASE"/>
    <property type="match status" value="1"/>
</dbReference>
<evidence type="ECO:0000313" key="7">
    <source>
        <dbReference type="Proteomes" id="UP001555786"/>
    </source>
</evidence>
<comment type="caution">
    <text evidence="6">The sequence shown here is derived from an EMBL/GenBank/DDBJ whole genome shotgun (WGS) entry which is preliminary data.</text>
</comment>
<evidence type="ECO:0000256" key="4">
    <source>
        <dbReference type="ARBA" id="ARBA00022842"/>
    </source>
</evidence>
<dbReference type="SUPFAM" id="SSF55811">
    <property type="entry name" value="Nudix"/>
    <property type="match status" value="1"/>
</dbReference>
<dbReference type="InterPro" id="IPR000086">
    <property type="entry name" value="NUDIX_hydrolase_dom"/>
</dbReference>
<organism evidence="6 7">
    <name type="scientific">Labrys neptuniae</name>
    <dbReference type="NCBI Taxonomy" id="376174"/>
    <lineage>
        <taxon>Bacteria</taxon>
        <taxon>Pseudomonadati</taxon>
        <taxon>Pseudomonadota</taxon>
        <taxon>Alphaproteobacteria</taxon>
        <taxon>Hyphomicrobiales</taxon>
        <taxon>Xanthobacteraceae</taxon>
        <taxon>Labrys</taxon>
    </lineage>
</organism>
<protein>
    <submittedName>
        <fullName evidence="6">NUDIX hydrolase</fullName>
    </submittedName>
</protein>
<dbReference type="Gene3D" id="3.90.79.10">
    <property type="entry name" value="Nucleoside Triphosphate Pyrophosphohydrolase"/>
    <property type="match status" value="1"/>
</dbReference>
<dbReference type="PANTHER" id="PTHR12629:SF0">
    <property type="entry name" value="DIPHOSPHOINOSITOL-POLYPHOSPHATE DIPHOSPHATASE"/>
    <property type="match status" value="1"/>
</dbReference>
<name>A0ABV3PNK0_9HYPH</name>
<dbReference type="RefSeq" id="WP_311936902.1">
    <property type="nucleotide sequence ID" value="NZ_JAVSCS010000015.1"/>
</dbReference>
<evidence type="ECO:0000256" key="2">
    <source>
        <dbReference type="ARBA" id="ARBA00022723"/>
    </source>
</evidence>
<accession>A0ABV3PNK0</accession>